<reference evidence="3 4" key="1">
    <citation type="submission" date="2019-10" db="EMBL/GenBank/DDBJ databases">
        <title>Assembly and Annotation for the nematode Trichostrongylus colubriformis.</title>
        <authorList>
            <person name="Martin J."/>
        </authorList>
    </citation>
    <scope>NUCLEOTIDE SEQUENCE [LARGE SCALE GENOMIC DNA]</scope>
    <source>
        <strain evidence="3">G859</strain>
        <tissue evidence="3">Whole worm</tissue>
    </source>
</reference>
<keyword evidence="2" id="KW-0732">Signal</keyword>
<evidence type="ECO:0000313" key="4">
    <source>
        <dbReference type="Proteomes" id="UP001331761"/>
    </source>
</evidence>
<feature type="transmembrane region" description="Helical" evidence="1">
    <location>
        <begin position="119"/>
        <end position="141"/>
    </location>
</feature>
<proteinExistence type="predicted"/>
<accession>A0AAN8IQK6</accession>
<dbReference type="Proteomes" id="UP001331761">
    <property type="component" value="Unassembled WGS sequence"/>
</dbReference>
<comment type="caution">
    <text evidence="3">The sequence shown here is derived from an EMBL/GenBank/DDBJ whole genome shotgun (WGS) entry which is preliminary data.</text>
</comment>
<evidence type="ECO:0008006" key="5">
    <source>
        <dbReference type="Google" id="ProtNLM"/>
    </source>
</evidence>
<feature type="signal peptide" evidence="2">
    <location>
        <begin position="1"/>
        <end position="17"/>
    </location>
</feature>
<sequence>MSTGVITVLAMALSAHAIYCYQTDPSWWMYVPAYGIASIVCIWPLPSLTIWRILSSIAVIGGGTLMLFLMWTFRSLESAAGLELPEAKNLLPVAIGVALTGSTRLMSDTRGGLFRYPRYFILSTILISSILTAAYSVKYYLK</sequence>
<organism evidence="3 4">
    <name type="scientific">Trichostrongylus colubriformis</name>
    <name type="common">Black scour worm</name>
    <dbReference type="NCBI Taxonomy" id="6319"/>
    <lineage>
        <taxon>Eukaryota</taxon>
        <taxon>Metazoa</taxon>
        <taxon>Ecdysozoa</taxon>
        <taxon>Nematoda</taxon>
        <taxon>Chromadorea</taxon>
        <taxon>Rhabditida</taxon>
        <taxon>Rhabditina</taxon>
        <taxon>Rhabditomorpha</taxon>
        <taxon>Strongyloidea</taxon>
        <taxon>Trichostrongylidae</taxon>
        <taxon>Trichostrongylus</taxon>
    </lineage>
</organism>
<evidence type="ECO:0000256" key="1">
    <source>
        <dbReference type="SAM" id="Phobius"/>
    </source>
</evidence>
<feature type="transmembrane region" description="Helical" evidence="1">
    <location>
        <begin position="27"/>
        <end position="46"/>
    </location>
</feature>
<keyword evidence="4" id="KW-1185">Reference proteome</keyword>
<keyword evidence="1" id="KW-0812">Transmembrane</keyword>
<dbReference type="AlphaFoldDB" id="A0AAN8IQK6"/>
<evidence type="ECO:0000313" key="3">
    <source>
        <dbReference type="EMBL" id="KAK5983144.1"/>
    </source>
</evidence>
<protein>
    <recommendedName>
        <fullName evidence="5">Transmembrane protein</fullName>
    </recommendedName>
</protein>
<feature type="chain" id="PRO_5042863008" description="Transmembrane protein" evidence="2">
    <location>
        <begin position="18"/>
        <end position="142"/>
    </location>
</feature>
<name>A0AAN8IQK6_TRICO</name>
<keyword evidence="1" id="KW-1133">Transmembrane helix</keyword>
<gene>
    <name evidence="3" type="ORF">GCK32_001349</name>
</gene>
<evidence type="ECO:0000256" key="2">
    <source>
        <dbReference type="SAM" id="SignalP"/>
    </source>
</evidence>
<dbReference type="EMBL" id="WIXE01004322">
    <property type="protein sequence ID" value="KAK5983144.1"/>
    <property type="molecule type" value="Genomic_DNA"/>
</dbReference>
<feature type="transmembrane region" description="Helical" evidence="1">
    <location>
        <begin position="53"/>
        <end position="73"/>
    </location>
</feature>
<keyword evidence="1" id="KW-0472">Membrane</keyword>